<dbReference type="InterPro" id="IPR020610">
    <property type="entry name" value="Thiolase_AS"/>
</dbReference>
<evidence type="ECO:0000256" key="5">
    <source>
        <dbReference type="RuleBase" id="RU003557"/>
    </source>
</evidence>
<dbReference type="CDD" id="cd00751">
    <property type="entry name" value="thiolase"/>
    <property type="match status" value="1"/>
</dbReference>
<feature type="domain" description="Thiolase N-terminal" evidence="6">
    <location>
        <begin position="13"/>
        <end position="288"/>
    </location>
</feature>
<dbReference type="InterPro" id="IPR002155">
    <property type="entry name" value="Thiolase"/>
</dbReference>
<dbReference type="Pfam" id="PF02803">
    <property type="entry name" value="Thiolase_C"/>
    <property type="match status" value="1"/>
</dbReference>
<dbReference type="PANTHER" id="PTHR18919">
    <property type="entry name" value="ACETYL-COA C-ACYLTRANSFERASE"/>
    <property type="match status" value="1"/>
</dbReference>
<comment type="caution">
    <text evidence="8">The sequence shown here is derived from an EMBL/GenBank/DDBJ whole genome shotgun (WGS) entry which is preliminary data.</text>
</comment>
<feature type="active site" description="Acyl-thioester intermediate" evidence="4">
    <location>
        <position position="97"/>
    </location>
</feature>
<dbReference type="InterPro" id="IPR020616">
    <property type="entry name" value="Thiolase_N"/>
</dbReference>
<evidence type="ECO:0000259" key="7">
    <source>
        <dbReference type="Pfam" id="PF02803"/>
    </source>
</evidence>
<dbReference type="STRING" id="1225476.A1D18_04610"/>
<dbReference type="SUPFAM" id="SSF53901">
    <property type="entry name" value="Thiolase-like"/>
    <property type="match status" value="2"/>
</dbReference>
<feature type="domain" description="Thiolase C-terminal" evidence="7">
    <location>
        <begin position="296"/>
        <end position="433"/>
    </location>
</feature>
<dbReference type="NCBIfam" id="TIGR01930">
    <property type="entry name" value="AcCoA-C-Actrans"/>
    <property type="match status" value="1"/>
</dbReference>
<evidence type="ECO:0000256" key="1">
    <source>
        <dbReference type="ARBA" id="ARBA00010982"/>
    </source>
</evidence>
<dbReference type="InterPro" id="IPR020617">
    <property type="entry name" value="Thiolase_C"/>
</dbReference>
<evidence type="ECO:0000259" key="6">
    <source>
        <dbReference type="Pfam" id="PF00108"/>
    </source>
</evidence>
<feature type="active site" description="Proton acceptor" evidence="4">
    <location>
        <position position="391"/>
    </location>
</feature>
<protein>
    <submittedName>
        <fullName evidence="8">Acetyl-CoA acetyltransferase</fullName>
    </submittedName>
</protein>
<name>A0A1J8NGU9_9COXI</name>
<dbReference type="GO" id="GO:0003988">
    <property type="term" value="F:acetyl-CoA C-acyltransferase activity"/>
    <property type="evidence" value="ECO:0007669"/>
    <property type="project" value="UniProtKB-ARBA"/>
</dbReference>
<dbReference type="InterPro" id="IPR020613">
    <property type="entry name" value="Thiolase_CS"/>
</dbReference>
<sequence>MQALDRSNFARSVYIVDGMRTPWLKVRRGPGNFSASDLAVQAGRYLLARQTFTPDQLDEVVTGCVIPSSDETNISRVIALRLNCGKAVPAYTVQRNCASGMQALDSAALDIACGRYDLVLAGGTEAMSQAPLLLSREMTAWFAEWNLATSFLARLKLLTQFKLKYLNPVIALLHGLMDPIVGLSMGQTAEVIAHRFGITREEMDKFALQSHQRLAAAQDAEIFKDEINPIYDKQSLYYSFDNGLRRDTNLEKLASLPPFFDKPFGLVTAGNSSQVTDGAAFLILASEEAVKKYQLPILARIVDVAWAGVDPSEMGLGPVHAVATLLKKQALTFENIDFWEINEAFAGQVLACLAAWQDTQYCKKQLGLTEALGKVDQAKLNIDGGAVAMGHPVGASGARLVLHLAHILKRKQAHFGVATLCIGGGQGGALLLENIDKAKTGVF</sequence>
<feature type="active site" description="Proton acceptor" evidence="4">
    <location>
        <position position="421"/>
    </location>
</feature>
<proteinExistence type="inferred from homology"/>
<keyword evidence="9" id="KW-1185">Reference proteome</keyword>
<dbReference type="OrthoDB" id="1402717at2"/>
<evidence type="ECO:0000256" key="4">
    <source>
        <dbReference type="PIRSR" id="PIRSR000429-1"/>
    </source>
</evidence>
<dbReference type="PROSITE" id="PS00737">
    <property type="entry name" value="THIOLASE_2"/>
    <property type="match status" value="1"/>
</dbReference>
<evidence type="ECO:0000313" key="8">
    <source>
        <dbReference type="EMBL" id="OIZ94146.1"/>
    </source>
</evidence>
<gene>
    <name evidence="8" type="ORF">A1D18_04610</name>
</gene>
<dbReference type="Pfam" id="PF00108">
    <property type="entry name" value="Thiolase_N"/>
    <property type="match status" value="1"/>
</dbReference>
<dbReference type="PIRSF" id="PIRSF000429">
    <property type="entry name" value="Ac-CoA_Ac_transf"/>
    <property type="match status" value="1"/>
</dbReference>
<dbReference type="Gene3D" id="3.40.47.10">
    <property type="match status" value="1"/>
</dbReference>
<evidence type="ECO:0000256" key="3">
    <source>
        <dbReference type="ARBA" id="ARBA00023315"/>
    </source>
</evidence>
<dbReference type="PANTHER" id="PTHR18919:SF151">
    <property type="entry name" value="BLR2427 PROTEIN"/>
    <property type="match status" value="1"/>
</dbReference>
<evidence type="ECO:0000313" key="9">
    <source>
        <dbReference type="Proteomes" id="UP000183924"/>
    </source>
</evidence>
<dbReference type="PROSITE" id="PS00099">
    <property type="entry name" value="THIOLASE_3"/>
    <property type="match status" value="1"/>
</dbReference>
<reference evidence="8 9" key="1">
    <citation type="submission" date="2016-03" db="EMBL/GenBank/DDBJ databases">
        <title>Comparative genomics of Rickettsiella.</title>
        <authorList>
            <person name="Chandler C."/>
            <person name="Wang Y."/>
        </authorList>
    </citation>
    <scope>NUCLEOTIDE SEQUENCE [LARGE SCALE GENOMIC DNA]</scope>
    <source>
        <strain evidence="8 9">RCFS May 2013</strain>
    </source>
</reference>
<dbReference type="InterPro" id="IPR016039">
    <property type="entry name" value="Thiolase-like"/>
</dbReference>
<dbReference type="AlphaFoldDB" id="A0A1J8NGU9"/>
<evidence type="ECO:0000256" key="2">
    <source>
        <dbReference type="ARBA" id="ARBA00022679"/>
    </source>
</evidence>
<dbReference type="RefSeq" id="WP_071662640.1">
    <property type="nucleotide sequence ID" value="NZ_LUKY01000033.1"/>
</dbReference>
<dbReference type="EMBL" id="LUKY01000033">
    <property type="protein sequence ID" value="OIZ94146.1"/>
    <property type="molecule type" value="Genomic_DNA"/>
</dbReference>
<keyword evidence="3 5" id="KW-0012">Acyltransferase</keyword>
<organism evidence="8 9">
    <name type="scientific">Candidatus Rickettsiella isopodorum</name>
    <dbReference type="NCBI Taxonomy" id="1225476"/>
    <lineage>
        <taxon>Bacteria</taxon>
        <taxon>Pseudomonadati</taxon>
        <taxon>Pseudomonadota</taxon>
        <taxon>Gammaproteobacteria</taxon>
        <taxon>Legionellales</taxon>
        <taxon>Coxiellaceae</taxon>
        <taxon>Rickettsiella</taxon>
    </lineage>
</organism>
<accession>A0A1J8NGU9</accession>
<comment type="similarity">
    <text evidence="1 5">Belongs to the thiolase-like superfamily. Thiolase family.</text>
</comment>
<dbReference type="NCBIfam" id="NF006030">
    <property type="entry name" value="PRK08170.1"/>
    <property type="match status" value="1"/>
</dbReference>
<dbReference type="Proteomes" id="UP000183924">
    <property type="component" value="Unassembled WGS sequence"/>
</dbReference>
<keyword evidence="2 5" id="KW-0808">Transferase</keyword>